<sequence>MLSKITDFLTSDMVLGGSLIVVGAAVAIGAGVAMLSKPLPVIRVSAMQVAGALTLLLGVAVITKGKIDPLDME</sequence>
<keyword evidence="1" id="KW-0472">Membrane</keyword>
<accession>A0A381YET2</accession>
<reference evidence="2" key="1">
    <citation type="submission" date="2018-05" db="EMBL/GenBank/DDBJ databases">
        <authorList>
            <person name="Lanie J.A."/>
            <person name="Ng W.-L."/>
            <person name="Kazmierczak K.M."/>
            <person name="Andrzejewski T.M."/>
            <person name="Davidsen T.M."/>
            <person name="Wayne K.J."/>
            <person name="Tettelin H."/>
            <person name="Glass J.I."/>
            <person name="Rusch D."/>
            <person name="Podicherti R."/>
            <person name="Tsui H.-C.T."/>
            <person name="Winkler M.E."/>
        </authorList>
    </citation>
    <scope>NUCLEOTIDE SEQUENCE</scope>
</reference>
<organism evidence="2">
    <name type="scientific">marine metagenome</name>
    <dbReference type="NCBI Taxonomy" id="408172"/>
    <lineage>
        <taxon>unclassified sequences</taxon>
        <taxon>metagenomes</taxon>
        <taxon>ecological metagenomes</taxon>
    </lineage>
</organism>
<gene>
    <name evidence="2" type="ORF">METZ01_LOCUS128480</name>
</gene>
<feature type="transmembrane region" description="Helical" evidence="1">
    <location>
        <begin position="41"/>
        <end position="62"/>
    </location>
</feature>
<dbReference type="AlphaFoldDB" id="A0A381YET2"/>
<keyword evidence="1" id="KW-0812">Transmembrane</keyword>
<evidence type="ECO:0000313" key="2">
    <source>
        <dbReference type="EMBL" id="SVA75626.1"/>
    </source>
</evidence>
<name>A0A381YET2_9ZZZZ</name>
<proteinExistence type="predicted"/>
<keyword evidence="1" id="KW-1133">Transmembrane helix</keyword>
<dbReference type="EMBL" id="UINC01018086">
    <property type="protein sequence ID" value="SVA75626.1"/>
    <property type="molecule type" value="Genomic_DNA"/>
</dbReference>
<evidence type="ECO:0008006" key="3">
    <source>
        <dbReference type="Google" id="ProtNLM"/>
    </source>
</evidence>
<evidence type="ECO:0000256" key="1">
    <source>
        <dbReference type="SAM" id="Phobius"/>
    </source>
</evidence>
<protein>
    <recommendedName>
        <fullName evidence="3">NADP transhydrogenase beta-like domain-containing protein</fullName>
    </recommendedName>
</protein>
<feature type="transmembrane region" description="Helical" evidence="1">
    <location>
        <begin position="12"/>
        <end position="35"/>
    </location>
</feature>